<evidence type="ECO:0000313" key="1">
    <source>
        <dbReference type="EMBL" id="TFK63463.1"/>
    </source>
</evidence>
<keyword evidence="2" id="KW-1185">Reference proteome</keyword>
<name>A0ACD3ACT6_9AGAR</name>
<reference evidence="1 2" key="1">
    <citation type="journal article" date="2019" name="Nat. Ecol. Evol.">
        <title>Megaphylogeny resolves global patterns of mushroom evolution.</title>
        <authorList>
            <person name="Varga T."/>
            <person name="Krizsan K."/>
            <person name="Foldi C."/>
            <person name="Dima B."/>
            <person name="Sanchez-Garcia M."/>
            <person name="Sanchez-Ramirez S."/>
            <person name="Szollosi G.J."/>
            <person name="Szarkandi J.G."/>
            <person name="Papp V."/>
            <person name="Albert L."/>
            <person name="Andreopoulos W."/>
            <person name="Angelini C."/>
            <person name="Antonin V."/>
            <person name="Barry K.W."/>
            <person name="Bougher N.L."/>
            <person name="Buchanan P."/>
            <person name="Buyck B."/>
            <person name="Bense V."/>
            <person name="Catcheside P."/>
            <person name="Chovatia M."/>
            <person name="Cooper J."/>
            <person name="Damon W."/>
            <person name="Desjardin D."/>
            <person name="Finy P."/>
            <person name="Geml J."/>
            <person name="Haridas S."/>
            <person name="Hughes K."/>
            <person name="Justo A."/>
            <person name="Karasinski D."/>
            <person name="Kautmanova I."/>
            <person name="Kiss B."/>
            <person name="Kocsube S."/>
            <person name="Kotiranta H."/>
            <person name="LaButti K.M."/>
            <person name="Lechner B.E."/>
            <person name="Liimatainen K."/>
            <person name="Lipzen A."/>
            <person name="Lukacs Z."/>
            <person name="Mihaltcheva S."/>
            <person name="Morgado L.N."/>
            <person name="Niskanen T."/>
            <person name="Noordeloos M.E."/>
            <person name="Ohm R.A."/>
            <person name="Ortiz-Santana B."/>
            <person name="Ovrebo C."/>
            <person name="Racz N."/>
            <person name="Riley R."/>
            <person name="Savchenko A."/>
            <person name="Shiryaev A."/>
            <person name="Soop K."/>
            <person name="Spirin V."/>
            <person name="Szebenyi C."/>
            <person name="Tomsovsky M."/>
            <person name="Tulloss R.E."/>
            <person name="Uehling J."/>
            <person name="Grigoriev I.V."/>
            <person name="Vagvolgyi C."/>
            <person name="Papp T."/>
            <person name="Martin F.M."/>
            <person name="Miettinen O."/>
            <person name="Hibbett D.S."/>
            <person name="Nagy L.G."/>
        </authorList>
    </citation>
    <scope>NUCLEOTIDE SEQUENCE [LARGE SCALE GENOMIC DNA]</scope>
    <source>
        <strain evidence="1 2">NL-1719</strain>
    </source>
</reference>
<dbReference type="EMBL" id="ML208521">
    <property type="protein sequence ID" value="TFK63463.1"/>
    <property type="molecule type" value="Genomic_DNA"/>
</dbReference>
<protein>
    <submittedName>
        <fullName evidence="1">Uncharacterized protein</fullName>
    </submittedName>
</protein>
<sequence length="204" mass="22882">MSAIPPLFGDSDGNYRIRIVGNSGVGKSTLGRQLSKILGIPYFGLDELFWKPGWEKSSAEEFQGKLNKVLSEHSSWIIDGNYSSKGGNLARGISTDVVWLDPPFVLYFYRIIVRTSLRLLGLGPACSPGCEETIQSLLAWDNIILLCLNHHQPMRTREHQNLLQSGVDIGGNMRRIGGWGSDLTNWLEAVRQQEQTRLQLERVE</sequence>
<evidence type="ECO:0000313" key="2">
    <source>
        <dbReference type="Proteomes" id="UP000308600"/>
    </source>
</evidence>
<dbReference type="Proteomes" id="UP000308600">
    <property type="component" value="Unassembled WGS sequence"/>
</dbReference>
<accession>A0ACD3ACT6</accession>
<gene>
    <name evidence="1" type="ORF">BDN72DRAFT_803248</name>
</gene>
<organism evidence="1 2">
    <name type="scientific">Pluteus cervinus</name>
    <dbReference type="NCBI Taxonomy" id="181527"/>
    <lineage>
        <taxon>Eukaryota</taxon>
        <taxon>Fungi</taxon>
        <taxon>Dikarya</taxon>
        <taxon>Basidiomycota</taxon>
        <taxon>Agaricomycotina</taxon>
        <taxon>Agaricomycetes</taxon>
        <taxon>Agaricomycetidae</taxon>
        <taxon>Agaricales</taxon>
        <taxon>Pluteineae</taxon>
        <taxon>Pluteaceae</taxon>
        <taxon>Pluteus</taxon>
    </lineage>
</organism>
<proteinExistence type="predicted"/>